<feature type="region of interest" description="Disordered" evidence="1">
    <location>
        <begin position="43"/>
        <end position="95"/>
    </location>
</feature>
<name>A0A645GBE4_9ZZZZ</name>
<comment type="caution">
    <text evidence="2">The sequence shown here is derived from an EMBL/GenBank/DDBJ whole genome shotgun (WGS) entry which is preliminary data.</text>
</comment>
<proteinExistence type="predicted"/>
<evidence type="ECO:0000256" key="1">
    <source>
        <dbReference type="SAM" id="MobiDB-lite"/>
    </source>
</evidence>
<organism evidence="2">
    <name type="scientific">bioreactor metagenome</name>
    <dbReference type="NCBI Taxonomy" id="1076179"/>
    <lineage>
        <taxon>unclassified sequences</taxon>
        <taxon>metagenomes</taxon>
        <taxon>ecological metagenomes</taxon>
    </lineage>
</organism>
<protein>
    <submittedName>
        <fullName evidence="2">Uncharacterized protein</fullName>
    </submittedName>
</protein>
<reference evidence="2" key="1">
    <citation type="submission" date="2019-08" db="EMBL/GenBank/DDBJ databases">
        <authorList>
            <person name="Kucharzyk K."/>
            <person name="Murdoch R.W."/>
            <person name="Higgins S."/>
            <person name="Loffler F."/>
        </authorList>
    </citation>
    <scope>NUCLEOTIDE SEQUENCE</scope>
</reference>
<feature type="compositionally biased region" description="Basic and acidic residues" evidence="1">
    <location>
        <begin position="81"/>
        <end position="95"/>
    </location>
</feature>
<gene>
    <name evidence="2" type="ORF">SDC9_168753</name>
</gene>
<dbReference type="EMBL" id="VSSQ01069345">
    <property type="protein sequence ID" value="MPN21374.1"/>
    <property type="molecule type" value="Genomic_DNA"/>
</dbReference>
<evidence type="ECO:0000313" key="2">
    <source>
        <dbReference type="EMBL" id="MPN21374.1"/>
    </source>
</evidence>
<accession>A0A645GBE4</accession>
<dbReference type="AlphaFoldDB" id="A0A645GBE4"/>
<sequence>MSLPELIGKFAFAGGSGTCGMSGNNRHAADKFIFSEGGGFIPRQPGSNDFSAVMHGEDGKNKTHRSKQQVAERCLPQRDPAMLKEDAEESKEASE</sequence>